<dbReference type="Pfam" id="PF15616">
    <property type="entry name" value="TerY_C"/>
    <property type="match status" value="1"/>
</dbReference>
<evidence type="ECO:0000313" key="3">
    <source>
        <dbReference type="Proteomes" id="UP001601059"/>
    </source>
</evidence>
<accession>A0ABW6KDN5</accession>
<comment type="caution">
    <text evidence="2">The sequence shown here is derived from an EMBL/GenBank/DDBJ whole genome shotgun (WGS) entry which is preliminary data.</text>
</comment>
<evidence type="ECO:0000313" key="2">
    <source>
        <dbReference type="EMBL" id="MFE8700898.1"/>
    </source>
</evidence>
<dbReference type="InterPro" id="IPR028274">
    <property type="entry name" value="TerY-C"/>
</dbReference>
<feature type="domain" description="TerY-C metal binding" evidence="1">
    <location>
        <begin position="4"/>
        <end position="104"/>
    </location>
</feature>
<name>A0ABW6KDN5_9BACI</name>
<reference evidence="2 3" key="1">
    <citation type="submission" date="2024-08" db="EMBL/GenBank/DDBJ databases">
        <title>Two novel Cytobacillus novel species.</title>
        <authorList>
            <person name="Liu G."/>
        </authorList>
    </citation>
    <scope>NUCLEOTIDE SEQUENCE [LARGE SCALE GENOMIC DNA]</scope>
    <source>
        <strain evidence="2 3">FJAT-54145</strain>
    </source>
</reference>
<sequence>MRVVIALSKCNSSKSLYGIRFEQIDSNSWEYTWAFPIKESAAKQEGFDKTTIKGTLIEGDEYPGCPFCNAIGFFLCSCGQLNCWNSKKQRVTCSWCGETGELSNGINKIDVINNL</sequence>
<proteinExistence type="predicted"/>
<dbReference type="Proteomes" id="UP001601059">
    <property type="component" value="Unassembled WGS sequence"/>
</dbReference>
<gene>
    <name evidence="2" type="ORF">ACFYKX_09745</name>
</gene>
<protein>
    <submittedName>
        <fullName evidence="2">TerY-C metal binding domain-containing protein</fullName>
    </submittedName>
</protein>
<evidence type="ECO:0000259" key="1">
    <source>
        <dbReference type="Pfam" id="PF15616"/>
    </source>
</evidence>
<organism evidence="2 3">
    <name type="scientific">Cytobacillus spartinae</name>
    <dbReference type="NCBI Taxonomy" id="3299023"/>
    <lineage>
        <taxon>Bacteria</taxon>
        <taxon>Bacillati</taxon>
        <taxon>Bacillota</taxon>
        <taxon>Bacilli</taxon>
        <taxon>Bacillales</taxon>
        <taxon>Bacillaceae</taxon>
        <taxon>Cytobacillus</taxon>
    </lineage>
</organism>
<dbReference type="EMBL" id="JBIACK010000003">
    <property type="protein sequence ID" value="MFE8700898.1"/>
    <property type="molecule type" value="Genomic_DNA"/>
</dbReference>
<dbReference type="RefSeq" id="WP_389360509.1">
    <property type="nucleotide sequence ID" value="NZ_JBIACK010000003.1"/>
</dbReference>
<keyword evidence="3" id="KW-1185">Reference proteome</keyword>